<dbReference type="GO" id="GO:0140359">
    <property type="term" value="F:ABC-type transporter activity"/>
    <property type="evidence" value="ECO:0007669"/>
    <property type="project" value="InterPro"/>
</dbReference>
<evidence type="ECO:0000313" key="2">
    <source>
        <dbReference type="WBParaSite" id="PDA_v2.g22122.t1"/>
    </source>
</evidence>
<keyword evidence="1" id="KW-1185">Reference proteome</keyword>
<dbReference type="InterPro" id="IPR026082">
    <property type="entry name" value="ABCA"/>
</dbReference>
<organism evidence="1 2">
    <name type="scientific">Panagrolaimus davidi</name>
    <dbReference type="NCBI Taxonomy" id="227884"/>
    <lineage>
        <taxon>Eukaryota</taxon>
        <taxon>Metazoa</taxon>
        <taxon>Ecdysozoa</taxon>
        <taxon>Nematoda</taxon>
        <taxon>Chromadorea</taxon>
        <taxon>Rhabditida</taxon>
        <taxon>Tylenchina</taxon>
        <taxon>Panagrolaimomorpha</taxon>
        <taxon>Panagrolaimoidea</taxon>
        <taxon>Panagrolaimidae</taxon>
        <taxon>Panagrolaimus</taxon>
    </lineage>
</organism>
<evidence type="ECO:0000313" key="1">
    <source>
        <dbReference type="Proteomes" id="UP000887578"/>
    </source>
</evidence>
<dbReference type="WBParaSite" id="PDA_v2.g22122.t1">
    <property type="protein sequence ID" value="PDA_v2.g22122.t1"/>
    <property type="gene ID" value="PDA_v2.g22122"/>
</dbReference>
<name>A0A914Q4L6_9BILA</name>
<dbReference type="Proteomes" id="UP000887578">
    <property type="component" value="Unplaced"/>
</dbReference>
<sequence length="154" mass="17645">MDECEALCSRIGFLNKGSLISIGTSQHLKSRYGNSFLLTFTVENPNKHNRDHLNQEVMKNFTGVAPTQDLEYMNTYHWDIPRESNNDSWSSLYQRAQEIALKYNKNDDFGREIPVVKDFSVTQNSLEQVFLRLTQLGASLDERHGTHAVGHLNV</sequence>
<reference evidence="2" key="1">
    <citation type="submission" date="2022-11" db="UniProtKB">
        <authorList>
            <consortium name="WormBaseParasite"/>
        </authorList>
    </citation>
    <scope>IDENTIFICATION</scope>
</reference>
<dbReference type="AlphaFoldDB" id="A0A914Q4L6"/>
<dbReference type="PANTHER" id="PTHR19229">
    <property type="entry name" value="ATP-BINDING CASSETTE TRANSPORTER SUBFAMILY A ABCA"/>
    <property type="match status" value="1"/>
</dbReference>
<dbReference type="GO" id="GO:0005319">
    <property type="term" value="F:lipid transporter activity"/>
    <property type="evidence" value="ECO:0007669"/>
    <property type="project" value="TreeGrafter"/>
</dbReference>
<dbReference type="PANTHER" id="PTHR19229:SF271">
    <property type="entry name" value="ABC TRANSPORTER CED-7"/>
    <property type="match status" value="1"/>
</dbReference>
<dbReference type="GO" id="GO:0016020">
    <property type="term" value="C:membrane"/>
    <property type="evidence" value="ECO:0007669"/>
    <property type="project" value="InterPro"/>
</dbReference>
<protein>
    <submittedName>
        <fullName evidence="2">Uncharacterized protein</fullName>
    </submittedName>
</protein>
<proteinExistence type="predicted"/>
<accession>A0A914Q4L6</accession>